<evidence type="ECO:0000313" key="2">
    <source>
        <dbReference type="Proteomes" id="UP000231644"/>
    </source>
</evidence>
<sequence>MIRSWINVAAMGVLCAAATTVRGQEGPSPVPSDSGHSNPARVEAAVIAVPSGRALSLQEVREETQPDGTLWLRLRYVAPGMTRADRAAVADDFQALCQTDALRYQPQAPVTAAQAVISIAAAPMEFGVSNPEIPQFFEAFRLENGTCIWEAF</sequence>
<dbReference type="Pfam" id="PF20107">
    <property type="entry name" value="DUF6497"/>
    <property type="match status" value="1"/>
</dbReference>
<dbReference type="RefSeq" id="WP_093446439.1">
    <property type="nucleotide sequence ID" value="NZ_FNZG01000001.1"/>
</dbReference>
<organism evidence="1 2">
    <name type="scientific">Pseudooceanicola nitratireducens</name>
    <dbReference type="NCBI Taxonomy" id="517719"/>
    <lineage>
        <taxon>Bacteria</taxon>
        <taxon>Pseudomonadati</taxon>
        <taxon>Pseudomonadota</taxon>
        <taxon>Alphaproteobacteria</taxon>
        <taxon>Rhodobacterales</taxon>
        <taxon>Paracoccaceae</taxon>
        <taxon>Pseudooceanicola</taxon>
    </lineage>
</organism>
<dbReference type="Proteomes" id="UP000231644">
    <property type="component" value="Unassembled WGS sequence"/>
</dbReference>
<evidence type="ECO:0008006" key="3">
    <source>
        <dbReference type="Google" id="ProtNLM"/>
    </source>
</evidence>
<protein>
    <recommendedName>
        <fullName evidence="3">Acetolactate synthase</fullName>
    </recommendedName>
</protein>
<evidence type="ECO:0000313" key="1">
    <source>
        <dbReference type="EMBL" id="SFC96638.1"/>
    </source>
</evidence>
<dbReference type="STRING" id="517719.SAMN05421762_2958"/>
<accession>A0A1I1NMD5</accession>
<keyword evidence="2" id="KW-1185">Reference proteome</keyword>
<dbReference type="OrthoDB" id="7862028at2"/>
<gene>
    <name evidence="1" type="ORF">SAMN05421762_2958</name>
</gene>
<name>A0A1I1NMD5_9RHOB</name>
<reference evidence="1 2" key="1">
    <citation type="submission" date="2016-10" db="EMBL/GenBank/DDBJ databases">
        <authorList>
            <person name="de Groot N.N."/>
        </authorList>
    </citation>
    <scope>NUCLEOTIDE SEQUENCE [LARGE SCALE GENOMIC DNA]</scope>
    <source>
        <strain evidence="1 2">DSM 29619</strain>
    </source>
</reference>
<proteinExistence type="predicted"/>
<dbReference type="InterPro" id="IPR045467">
    <property type="entry name" value="DUF6497"/>
</dbReference>
<dbReference type="AlphaFoldDB" id="A0A1I1NMD5"/>
<dbReference type="EMBL" id="FOLX01000001">
    <property type="protein sequence ID" value="SFC96638.1"/>
    <property type="molecule type" value="Genomic_DNA"/>
</dbReference>